<evidence type="ECO:0000313" key="4">
    <source>
        <dbReference type="Proteomes" id="UP000663193"/>
    </source>
</evidence>
<feature type="compositionally biased region" description="Basic and acidic residues" evidence="2">
    <location>
        <begin position="169"/>
        <end position="190"/>
    </location>
</feature>
<evidence type="ECO:0000256" key="2">
    <source>
        <dbReference type="SAM" id="MobiDB-lite"/>
    </source>
</evidence>
<dbReference type="EMBL" id="CP069028">
    <property type="protein sequence ID" value="QRC95955.1"/>
    <property type="molecule type" value="Genomic_DNA"/>
</dbReference>
<organism evidence="3 4">
    <name type="scientific">Phaeosphaeria nodorum (strain SN15 / ATCC MYA-4574 / FGSC 10173)</name>
    <name type="common">Glume blotch fungus</name>
    <name type="synonym">Parastagonospora nodorum</name>
    <dbReference type="NCBI Taxonomy" id="321614"/>
    <lineage>
        <taxon>Eukaryota</taxon>
        <taxon>Fungi</taxon>
        <taxon>Dikarya</taxon>
        <taxon>Ascomycota</taxon>
        <taxon>Pezizomycotina</taxon>
        <taxon>Dothideomycetes</taxon>
        <taxon>Pleosporomycetidae</taxon>
        <taxon>Pleosporales</taxon>
        <taxon>Pleosporineae</taxon>
        <taxon>Phaeosphaeriaceae</taxon>
        <taxon>Parastagonospora</taxon>
    </lineage>
</organism>
<feature type="coiled-coil region" evidence="1">
    <location>
        <begin position="90"/>
        <end position="124"/>
    </location>
</feature>
<reference evidence="4" key="1">
    <citation type="journal article" date="2021" name="BMC Genomics">
        <title>Chromosome-level genome assembly and manually-curated proteome of model necrotroph Parastagonospora nodorum Sn15 reveals a genome-wide trove of candidate effector homologs, and redundancy of virulence-related functions within an accessory chromosome.</title>
        <authorList>
            <person name="Bertazzoni S."/>
            <person name="Jones D.A.B."/>
            <person name="Phan H.T."/>
            <person name="Tan K.-C."/>
            <person name="Hane J.K."/>
        </authorList>
    </citation>
    <scope>NUCLEOTIDE SEQUENCE [LARGE SCALE GENOMIC DNA]</scope>
    <source>
        <strain evidence="4">SN15 / ATCC MYA-4574 / FGSC 10173)</strain>
    </source>
</reference>
<keyword evidence="1" id="KW-0175">Coiled coil</keyword>
<dbReference type="VEuPathDB" id="FungiDB:JI435_055950"/>
<dbReference type="KEGG" id="pno:SNOG_05595"/>
<protein>
    <submittedName>
        <fullName evidence="3">Uncharacterized protein</fullName>
    </submittedName>
</protein>
<feature type="region of interest" description="Disordered" evidence="2">
    <location>
        <begin position="158"/>
        <end position="190"/>
    </location>
</feature>
<evidence type="ECO:0000313" key="3">
    <source>
        <dbReference type="EMBL" id="QRC95955.1"/>
    </source>
</evidence>
<name>A0A7U2HXW6_PHANO</name>
<dbReference type="RefSeq" id="XP_001795998.1">
    <property type="nucleotide sequence ID" value="XM_001795946.1"/>
</dbReference>
<feature type="region of interest" description="Disordered" evidence="2">
    <location>
        <begin position="1"/>
        <end position="54"/>
    </location>
</feature>
<dbReference type="AlphaFoldDB" id="A0A7U2HXW6"/>
<keyword evidence="4" id="KW-1185">Reference proteome</keyword>
<sequence>MSTSQGLSSGLPASKATTPDRKPADATPKEKRASSHGSSAVPVSKKAKRSESANMFADLEGDDLAEAIDIFGTGDFDTIHAKELEAEARVSSHKDELRVLNHDLNELELELKRRKASADAYKALIDYSESELFRKDTAAIVKLGELAKSLYNVLAEAKEAGGQVEKEEEAGGRDEEEKEAHGRAEQEELE</sequence>
<feature type="compositionally biased region" description="Basic and acidic residues" evidence="2">
    <location>
        <begin position="18"/>
        <end position="33"/>
    </location>
</feature>
<accession>A0A7U2HXW6</accession>
<proteinExistence type="predicted"/>
<gene>
    <name evidence="3" type="ORF">JI435_055950</name>
</gene>
<dbReference type="Proteomes" id="UP000663193">
    <property type="component" value="Chromosome 6"/>
</dbReference>
<evidence type="ECO:0000256" key="1">
    <source>
        <dbReference type="SAM" id="Coils"/>
    </source>
</evidence>